<dbReference type="Proteomes" id="UP000622317">
    <property type="component" value="Unassembled WGS sequence"/>
</dbReference>
<gene>
    <name evidence="2" type="ORF">IEN85_10990</name>
</gene>
<keyword evidence="1" id="KW-0732">Signal</keyword>
<feature type="chain" id="PRO_5037082516" evidence="1">
    <location>
        <begin position="24"/>
        <end position="456"/>
    </location>
</feature>
<dbReference type="EMBL" id="JACYFG010000032">
    <property type="protein sequence ID" value="MBD5780015.1"/>
    <property type="molecule type" value="Genomic_DNA"/>
</dbReference>
<organism evidence="2 3">
    <name type="scientific">Pelagicoccus enzymogenes</name>
    <dbReference type="NCBI Taxonomy" id="2773457"/>
    <lineage>
        <taxon>Bacteria</taxon>
        <taxon>Pseudomonadati</taxon>
        <taxon>Verrucomicrobiota</taxon>
        <taxon>Opitutia</taxon>
        <taxon>Puniceicoccales</taxon>
        <taxon>Pelagicoccaceae</taxon>
        <taxon>Pelagicoccus</taxon>
    </lineage>
</organism>
<evidence type="ECO:0000256" key="1">
    <source>
        <dbReference type="SAM" id="SignalP"/>
    </source>
</evidence>
<name>A0A927II12_9BACT</name>
<proteinExistence type="predicted"/>
<comment type="caution">
    <text evidence="2">The sequence shown here is derived from an EMBL/GenBank/DDBJ whole genome shotgun (WGS) entry which is preliminary data.</text>
</comment>
<evidence type="ECO:0000313" key="2">
    <source>
        <dbReference type="EMBL" id="MBD5780015.1"/>
    </source>
</evidence>
<accession>A0A927II12</accession>
<feature type="signal peptide" evidence="1">
    <location>
        <begin position="1"/>
        <end position="23"/>
    </location>
</feature>
<protein>
    <submittedName>
        <fullName evidence="2">Uncharacterized protein</fullName>
    </submittedName>
</protein>
<dbReference type="AlphaFoldDB" id="A0A927II12"/>
<keyword evidence="3" id="KW-1185">Reference proteome</keyword>
<sequence>MCVRILPKAVLCALILLSNSVSAQESEDDEVFELSPFQVSSDHGYRARRTTKTVPEVTVNDIGATIDGVNGPFDPSLKRAHGVTVAFAYGFYDDQELVRRETLNRYIDEVRKVLATHESLYFEPKELLVPEGDRKRGRNSRRSAYTSYAHFDVSFEFGDGASPFEKVLEIRKIVSAIGIQNDVTKLFYGGASLVAQKYRDTLLFGVGERYEGISRVDELGSSVPYVTDAIGRQLRMADPSVAVTLVKPADAVRIEFSLEVENLSEVERARSIEEALKTAQGAVESVQGLEFESGTVRLSKGEGVQGPSTRLSSYYAQALFSVRIPIGEGSFDLERVREVRQLLFEQDWADAELRFGAAALVVNNVDRYRSELLAAVFADLKAMDAGLGDLFEVVPSIENVRIQLRQASPTEVELWIPYSYKVVSVREREHQKDLFELELEKARAATAAALRETSKG</sequence>
<dbReference type="RefSeq" id="WP_191617134.1">
    <property type="nucleotide sequence ID" value="NZ_JACYFG010000032.1"/>
</dbReference>
<evidence type="ECO:0000313" key="3">
    <source>
        <dbReference type="Proteomes" id="UP000622317"/>
    </source>
</evidence>
<reference evidence="2" key="1">
    <citation type="submission" date="2020-09" db="EMBL/GenBank/DDBJ databases">
        <title>Pelagicoccus enzymogenes sp. nov. with an EPS production, isolated from marine sediment.</title>
        <authorList>
            <person name="Feng X."/>
        </authorList>
    </citation>
    <scope>NUCLEOTIDE SEQUENCE</scope>
    <source>
        <strain evidence="2">NFK12</strain>
    </source>
</reference>